<dbReference type="Pfam" id="PF11309">
    <property type="entry name" value="DUF3112"/>
    <property type="match status" value="2"/>
</dbReference>
<keyword evidence="2" id="KW-0812">Transmembrane</keyword>
<dbReference type="PANTHER" id="PTHR35184:SF1">
    <property type="entry name" value="INTEGRAL MEMBRANE PROTEIN"/>
    <property type="match status" value="1"/>
</dbReference>
<dbReference type="GeneID" id="27359438"/>
<dbReference type="VEuPathDB" id="FungiDB:PV06_07364"/>
<dbReference type="InterPro" id="IPR021460">
    <property type="entry name" value="DUF3112"/>
</dbReference>
<evidence type="ECO:0000256" key="2">
    <source>
        <dbReference type="SAM" id="Phobius"/>
    </source>
</evidence>
<protein>
    <submittedName>
        <fullName evidence="3">Uncharacterized protein</fullName>
    </submittedName>
</protein>
<feature type="transmembrane region" description="Helical" evidence="2">
    <location>
        <begin position="254"/>
        <end position="272"/>
    </location>
</feature>
<feature type="region of interest" description="Disordered" evidence="1">
    <location>
        <begin position="288"/>
        <end position="343"/>
    </location>
</feature>
<evidence type="ECO:0000313" key="4">
    <source>
        <dbReference type="Proteomes" id="UP000053342"/>
    </source>
</evidence>
<keyword evidence="4" id="KW-1185">Reference proteome</keyword>
<proteinExistence type="predicted"/>
<feature type="compositionally biased region" description="Basic and acidic residues" evidence="1">
    <location>
        <begin position="328"/>
        <end position="343"/>
    </location>
</feature>
<evidence type="ECO:0000256" key="1">
    <source>
        <dbReference type="SAM" id="MobiDB-lite"/>
    </source>
</evidence>
<dbReference type="STRING" id="215243.A0A0D2AJ21"/>
<name>A0A0D2AJ21_9EURO</name>
<dbReference type="EMBL" id="KN847338">
    <property type="protein sequence ID" value="KIW40136.1"/>
    <property type="molecule type" value="Genomic_DNA"/>
</dbReference>
<accession>A0A0D2AJ21</accession>
<feature type="transmembrane region" description="Helical" evidence="2">
    <location>
        <begin position="89"/>
        <end position="113"/>
    </location>
</feature>
<dbReference type="Proteomes" id="UP000053342">
    <property type="component" value="Unassembled WGS sequence"/>
</dbReference>
<feature type="transmembrane region" description="Helical" evidence="2">
    <location>
        <begin position="63"/>
        <end position="83"/>
    </location>
</feature>
<feature type="transmembrane region" description="Helical" evidence="2">
    <location>
        <begin position="134"/>
        <end position="158"/>
    </location>
</feature>
<gene>
    <name evidence="3" type="ORF">PV06_07364</name>
</gene>
<dbReference type="AlphaFoldDB" id="A0A0D2AJ21"/>
<feature type="transmembrane region" description="Helical" evidence="2">
    <location>
        <begin position="216"/>
        <end position="234"/>
    </location>
</feature>
<feature type="transmembrane region" description="Helical" evidence="2">
    <location>
        <begin position="178"/>
        <end position="196"/>
    </location>
</feature>
<organism evidence="3 4">
    <name type="scientific">Exophiala oligosperma</name>
    <dbReference type="NCBI Taxonomy" id="215243"/>
    <lineage>
        <taxon>Eukaryota</taxon>
        <taxon>Fungi</taxon>
        <taxon>Dikarya</taxon>
        <taxon>Ascomycota</taxon>
        <taxon>Pezizomycotina</taxon>
        <taxon>Eurotiomycetes</taxon>
        <taxon>Chaetothyriomycetidae</taxon>
        <taxon>Chaetothyriales</taxon>
        <taxon>Herpotrichiellaceae</taxon>
        <taxon>Exophiala</taxon>
    </lineage>
</organism>
<evidence type="ECO:0000313" key="3">
    <source>
        <dbReference type="EMBL" id="KIW40136.1"/>
    </source>
</evidence>
<sequence>MSSQRIPGPPYPAQTAGVGGVPTVGVDVPICSVFLFLFMCGAASHMTILQVNRRRGHKFIMSGLMFGFCMARITTMIMRIVWACYPKDVQIAIAASILAYAGVLILFLINVIFAQRIIRAAHPHFGWHKTLSTVFIVLYVLIGVMLAMVITAIVQSFYTLSPNIHRIDRDLQITASTYLLFISFLPLPMVILGLIIPRQTRLEKFGSGRWRTKIGILLTSSTLLCLGACFRAATNYKNPRPRDDPAWYDAKWCFYFFNFTIEIIVIFLYIILRVDRRFHVPDGSKGPGDYVAERKNDEEGVPENPPRQSTSSMARVLSEEEVFDDESPIDRRLSTSKDLEGQH</sequence>
<keyword evidence="2" id="KW-0472">Membrane</keyword>
<dbReference type="HOGENOM" id="CLU_024263_0_1_1"/>
<dbReference type="OrthoDB" id="3357002at2759"/>
<dbReference type="PANTHER" id="PTHR35184">
    <property type="entry name" value="YALI0C10208P"/>
    <property type="match status" value="1"/>
</dbReference>
<dbReference type="RefSeq" id="XP_016260352.1">
    <property type="nucleotide sequence ID" value="XM_016408598.1"/>
</dbReference>
<keyword evidence="2" id="KW-1133">Transmembrane helix</keyword>
<reference evidence="3 4" key="1">
    <citation type="submission" date="2015-01" db="EMBL/GenBank/DDBJ databases">
        <title>The Genome Sequence of Exophiala oligosperma CBS72588.</title>
        <authorList>
            <consortium name="The Broad Institute Genomics Platform"/>
            <person name="Cuomo C."/>
            <person name="de Hoog S."/>
            <person name="Gorbushina A."/>
            <person name="Stielow B."/>
            <person name="Teixiera M."/>
            <person name="Abouelleil A."/>
            <person name="Chapman S.B."/>
            <person name="Priest M."/>
            <person name="Young S.K."/>
            <person name="Wortman J."/>
            <person name="Nusbaum C."/>
            <person name="Birren B."/>
        </authorList>
    </citation>
    <scope>NUCLEOTIDE SEQUENCE [LARGE SCALE GENOMIC DNA]</scope>
    <source>
        <strain evidence="3 4">CBS 72588</strain>
    </source>
</reference>